<dbReference type="GO" id="GO:0006325">
    <property type="term" value="P:chromatin organization"/>
    <property type="evidence" value="ECO:0007669"/>
    <property type="project" value="UniProtKB-KW"/>
</dbReference>
<dbReference type="STRING" id="101091.A0A1C7NIX6"/>
<comment type="domain">
    <text evidence="10">The PHD-type zinc finger mediates the binding to H3K4me3.</text>
</comment>
<accession>A0A1C7NIX6</accession>
<comment type="subcellular location">
    <subcellularLocation>
        <location evidence="1 10">Nucleus</location>
    </subcellularLocation>
</comment>
<feature type="binding site" evidence="8">
    <location>
        <position position="239"/>
    </location>
    <ligand>
        <name>Zn(2+)</name>
        <dbReference type="ChEBI" id="CHEBI:29105"/>
        <label>2</label>
    </ligand>
</feature>
<keyword evidence="6 10" id="KW-0539">Nucleus</keyword>
<gene>
    <name evidence="13" type="primary">YNG2</name>
    <name evidence="13" type="ORF">A0J61_02858</name>
</gene>
<evidence type="ECO:0000256" key="6">
    <source>
        <dbReference type="ARBA" id="ARBA00023242"/>
    </source>
</evidence>
<evidence type="ECO:0000313" key="14">
    <source>
        <dbReference type="Proteomes" id="UP000093000"/>
    </source>
</evidence>
<feature type="binding site" evidence="8">
    <location>
        <position position="217"/>
    </location>
    <ligand>
        <name>Zn(2+)</name>
        <dbReference type="ChEBI" id="CHEBI:29105"/>
        <label>2</label>
    </ligand>
</feature>
<evidence type="ECO:0000256" key="2">
    <source>
        <dbReference type="ARBA" id="ARBA00010210"/>
    </source>
</evidence>
<dbReference type="AlphaFoldDB" id="A0A1C7NIX6"/>
<dbReference type="SUPFAM" id="SSF57903">
    <property type="entry name" value="FYVE/PHD zinc finger"/>
    <property type="match status" value="1"/>
</dbReference>
<comment type="similarity">
    <text evidence="2 10">Belongs to the ING family.</text>
</comment>
<dbReference type="SMART" id="SM00249">
    <property type="entry name" value="PHD"/>
    <property type="match status" value="1"/>
</dbReference>
<sequence length="271" mass="32010">MEDGITIQEDSGRYLQEYMQSLENLPSEIQYHWAEIRNRYDQAKAPEKRIRSGQHDLAKIHRQWFSGTQDPIEKRDKLLKNQPIIIKRIREDYHQLEGLADERVMLAEEALRLVDRHLSRLQKDLDQHDLEHPELAPLFPSNTPSLSSLPPPFPSTRHHGNYAISHRTYSDEEALRKKKRVQLEMKKRKKKNSDEPLYCYCQQVSYGEMVACDGEHCPYEWFHMDCVGLEEPPKGAWFCETCSAELRNKRKQSIQSITKRMKKRKDSHAQN</sequence>
<dbReference type="PANTHER" id="PTHR10333">
    <property type="entry name" value="INHIBITOR OF GROWTH PROTEIN"/>
    <property type="match status" value="1"/>
</dbReference>
<evidence type="ECO:0000259" key="12">
    <source>
        <dbReference type="PROSITE" id="PS50016"/>
    </source>
</evidence>
<protein>
    <recommendedName>
        <fullName evidence="10">Chromatin modification-related protein</fullName>
    </recommendedName>
</protein>
<evidence type="ECO:0000256" key="4">
    <source>
        <dbReference type="ARBA" id="ARBA00022771"/>
    </source>
</evidence>
<dbReference type="InterPro" id="IPR011011">
    <property type="entry name" value="Znf_FYVE_PHD"/>
</dbReference>
<keyword evidence="3 8" id="KW-0479">Metal-binding</keyword>
<keyword evidence="10" id="KW-0156">Chromatin regulator</keyword>
<comment type="caution">
    <text evidence="13">The sequence shown here is derived from an EMBL/GenBank/DDBJ whole genome shotgun (WGS) entry which is preliminary data.</text>
</comment>
<dbReference type="PROSITE" id="PS50016">
    <property type="entry name" value="ZF_PHD_2"/>
    <property type="match status" value="1"/>
</dbReference>
<dbReference type="OrthoDB" id="5411773at2759"/>
<evidence type="ECO:0000313" key="13">
    <source>
        <dbReference type="EMBL" id="OBZ89092.1"/>
    </source>
</evidence>
<evidence type="ECO:0000256" key="1">
    <source>
        <dbReference type="ARBA" id="ARBA00004123"/>
    </source>
</evidence>
<dbReference type="CDD" id="cd16858">
    <property type="entry name" value="ING_ING3_Yng2p"/>
    <property type="match status" value="1"/>
</dbReference>
<feature type="binding site" evidence="8">
    <location>
        <position position="242"/>
    </location>
    <ligand>
        <name>Zn(2+)</name>
        <dbReference type="ChEBI" id="CHEBI:29105"/>
        <label>2</label>
    </ligand>
</feature>
<proteinExistence type="inferred from homology"/>
<feature type="binding site" evidence="8">
    <location>
        <position position="212"/>
    </location>
    <ligand>
        <name>Zn(2+)</name>
        <dbReference type="ChEBI" id="CHEBI:29105"/>
        <label>2</label>
    </ligand>
</feature>
<keyword evidence="14" id="KW-1185">Reference proteome</keyword>
<dbReference type="EMBL" id="LUGH01000114">
    <property type="protein sequence ID" value="OBZ89092.1"/>
    <property type="molecule type" value="Genomic_DNA"/>
</dbReference>
<dbReference type="InterPro" id="IPR024610">
    <property type="entry name" value="ING_N_histone-binding"/>
</dbReference>
<evidence type="ECO:0000256" key="10">
    <source>
        <dbReference type="RuleBase" id="RU361213"/>
    </source>
</evidence>
<dbReference type="FunCoup" id="A0A1C7NIX6">
    <property type="interactions" value="125"/>
</dbReference>
<dbReference type="Gene3D" id="6.10.140.1740">
    <property type="match status" value="1"/>
</dbReference>
<feature type="site" description="Histone H3K4me3 binding" evidence="7">
    <location>
        <position position="221"/>
    </location>
</feature>
<feature type="site" description="Histone H3K4me3 binding" evidence="7">
    <location>
        <position position="209"/>
    </location>
</feature>
<dbReference type="Gene3D" id="3.30.40.10">
    <property type="entry name" value="Zinc/RING finger domain, C3HC4 (zinc finger)"/>
    <property type="match status" value="1"/>
</dbReference>
<dbReference type="PROSITE" id="PS01359">
    <property type="entry name" value="ZF_PHD_1"/>
    <property type="match status" value="1"/>
</dbReference>
<dbReference type="Pfam" id="PF12998">
    <property type="entry name" value="ING"/>
    <property type="match status" value="1"/>
</dbReference>
<feature type="binding site" evidence="8">
    <location>
        <position position="223"/>
    </location>
    <ligand>
        <name>Zn(2+)</name>
        <dbReference type="ChEBI" id="CHEBI:29105"/>
        <label>1</label>
    </ligand>
</feature>
<comment type="function">
    <text evidence="10">Component of an histone acetyltransferase complex.</text>
</comment>
<feature type="binding site" evidence="8">
    <location>
        <position position="199"/>
    </location>
    <ligand>
        <name>Zn(2+)</name>
        <dbReference type="ChEBI" id="CHEBI:29105"/>
        <label>1</label>
    </ligand>
</feature>
<keyword evidence="5 8" id="KW-0862">Zinc</keyword>
<dbReference type="InterPro" id="IPR013083">
    <property type="entry name" value="Znf_RING/FYVE/PHD"/>
</dbReference>
<feature type="site" description="Histone H3K4me3 binding" evidence="7">
    <location>
        <position position="213"/>
    </location>
</feature>
<evidence type="ECO:0000256" key="5">
    <source>
        <dbReference type="ARBA" id="ARBA00022833"/>
    </source>
</evidence>
<feature type="compositionally biased region" description="Low complexity" evidence="11">
    <location>
        <begin position="137"/>
        <end position="148"/>
    </location>
</feature>
<dbReference type="SMART" id="SM01408">
    <property type="entry name" value="ING"/>
    <property type="match status" value="1"/>
</dbReference>
<name>A0A1C7NIX6_9FUNG</name>
<dbReference type="InterPro" id="IPR019786">
    <property type="entry name" value="Zinc_finger_PHD-type_CS"/>
</dbReference>
<dbReference type="InterPro" id="IPR019787">
    <property type="entry name" value="Znf_PHD-finger"/>
</dbReference>
<feature type="domain" description="PHD-type" evidence="12">
    <location>
        <begin position="196"/>
        <end position="245"/>
    </location>
</feature>
<feature type="site" description="Histone H3K4me3 binding" evidence="7">
    <location>
        <position position="198"/>
    </location>
</feature>
<evidence type="ECO:0000256" key="3">
    <source>
        <dbReference type="ARBA" id="ARBA00022723"/>
    </source>
</evidence>
<evidence type="ECO:0000256" key="11">
    <source>
        <dbReference type="SAM" id="MobiDB-lite"/>
    </source>
</evidence>
<dbReference type="InterPro" id="IPR001965">
    <property type="entry name" value="Znf_PHD"/>
</dbReference>
<feature type="binding site" evidence="8">
    <location>
        <position position="226"/>
    </location>
    <ligand>
        <name>Zn(2+)</name>
        <dbReference type="ChEBI" id="CHEBI:29105"/>
        <label>1</label>
    </ligand>
</feature>
<dbReference type="CDD" id="cd15505">
    <property type="entry name" value="PHD_ING"/>
    <property type="match status" value="1"/>
</dbReference>
<reference evidence="13 14" key="1">
    <citation type="submission" date="2016-03" db="EMBL/GenBank/DDBJ databases">
        <title>Choanephora cucurbitarum.</title>
        <authorList>
            <person name="Min B."/>
            <person name="Park H."/>
            <person name="Park J.-H."/>
            <person name="Shin H.-D."/>
            <person name="Choi I.-G."/>
        </authorList>
    </citation>
    <scope>NUCLEOTIDE SEQUENCE [LARGE SCALE GENOMIC DNA]</scope>
    <source>
        <strain evidence="13 14">KUS-F28377</strain>
    </source>
</reference>
<dbReference type="GO" id="GO:0008270">
    <property type="term" value="F:zinc ion binding"/>
    <property type="evidence" value="ECO:0007669"/>
    <property type="project" value="UniProtKB-KW"/>
</dbReference>
<evidence type="ECO:0000256" key="8">
    <source>
        <dbReference type="PIRSR" id="PIRSR628651-51"/>
    </source>
</evidence>
<feature type="region of interest" description="Disordered" evidence="11">
    <location>
        <begin position="134"/>
        <end position="170"/>
    </location>
</feature>
<evidence type="ECO:0000256" key="9">
    <source>
        <dbReference type="PROSITE-ProRule" id="PRU00146"/>
    </source>
</evidence>
<dbReference type="Proteomes" id="UP000093000">
    <property type="component" value="Unassembled WGS sequence"/>
</dbReference>
<evidence type="ECO:0000256" key="7">
    <source>
        <dbReference type="PIRSR" id="PIRSR628651-50"/>
    </source>
</evidence>
<feature type="binding site" evidence="8">
    <location>
        <position position="201"/>
    </location>
    <ligand>
        <name>Zn(2+)</name>
        <dbReference type="ChEBI" id="CHEBI:29105"/>
        <label>1</label>
    </ligand>
</feature>
<dbReference type="GO" id="GO:0005634">
    <property type="term" value="C:nucleus"/>
    <property type="evidence" value="ECO:0007669"/>
    <property type="project" value="UniProtKB-SubCell"/>
</dbReference>
<comment type="subunit">
    <text evidence="10">Component of an histone acetyltransferase complex. Interacts with H3K4me3 and to a lesser extent with H3K4me2.</text>
</comment>
<dbReference type="InterPro" id="IPR028651">
    <property type="entry name" value="ING_fam"/>
</dbReference>
<organism evidence="13 14">
    <name type="scientific">Choanephora cucurbitarum</name>
    <dbReference type="NCBI Taxonomy" id="101091"/>
    <lineage>
        <taxon>Eukaryota</taxon>
        <taxon>Fungi</taxon>
        <taxon>Fungi incertae sedis</taxon>
        <taxon>Mucoromycota</taxon>
        <taxon>Mucoromycotina</taxon>
        <taxon>Mucoromycetes</taxon>
        <taxon>Mucorales</taxon>
        <taxon>Mucorineae</taxon>
        <taxon>Choanephoraceae</taxon>
        <taxon>Choanephoroideae</taxon>
        <taxon>Choanephora</taxon>
    </lineage>
</organism>
<dbReference type="InParanoid" id="A0A1C7NIX6"/>
<keyword evidence="4 9" id="KW-0863">Zinc-finger</keyword>